<organism evidence="2 3">
    <name type="scientific">Simonsiella muelleri ATCC 29453</name>
    <dbReference type="NCBI Taxonomy" id="641147"/>
    <lineage>
        <taxon>Bacteria</taxon>
        <taxon>Pseudomonadati</taxon>
        <taxon>Pseudomonadota</taxon>
        <taxon>Betaproteobacteria</taxon>
        <taxon>Neisseriales</taxon>
        <taxon>Neisseriaceae</taxon>
        <taxon>Simonsiella</taxon>
    </lineage>
</organism>
<reference evidence="2 3" key="1">
    <citation type="submission" date="2010-03" db="EMBL/GenBank/DDBJ databases">
        <authorList>
            <consortium name="The Broad Institute Genome Sequencing Platform"/>
            <person name="Ward D."/>
            <person name="Earl A."/>
            <person name="Feldgarden M."/>
            <person name="Gevers D."/>
            <person name="Young S."/>
            <person name="Zeng Q."/>
            <person name="Koehrsen M."/>
            <person name="Alvarado L."/>
            <person name="Berlin A.M."/>
            <person name="Borenstein D."/>
            <person name="Chapman S.B."/>
            <person name="Chen Z."/>
            <person name="Engels R."/>
            <person name="Freedman E."/>
            <person name="Gellesch M."/>
            <person name="Goldberg J."/>
            <person name="Griggs A."/>
            <person name="Gujja S."/>
            <person name="Heilman E.R."/>
            <person name="Heiman D.I."/>
            <person name="Hepburn T.A."/>
            <person name="Howarth C."/>
            <person name="Jen D."/>
            <person name="Larson L."/>
            <person name="Mehta T."/>
            <person name="Park D."/>
            <person name="Pearson M."/>
            <person name="Richards J."/>
            <person name="Roberts A."/>
            <person name="Saif S."/>
            <person name="Shea T.D."/>
            <person name="Shenoy N."/>
            <person name="Sisk P."/>
            <person name="Stolte C."/>
            <person name="Sykes S.N."/>
            <person name="Walk T."/>
            <person name="White J."/>
            <person name="Yandava C."/>
            <person name="Izard J."/>
            <person name="Baranova O.V."/>
            <person name="Blanton J.M."/>
            <person name="Tanner A.C."/>
            <person name="Dewhirst F."/>
            <person name="Haas B."/>
            <person name="Nusbaum C."/>
            <person name="Birren B."/>
        </authorList>
    </citation>
    <scope>NUCLEOTIDE SEQUENCE [LARGE SCALE GENOMIC DNA]</scope>
    <source>
        <strain evidence="2 3">ATCC 29453</strain>
    </source>
</reference>
<dbReference type="NCBIfam" id="NF037970">
    <property type="entry name" value="vanZ_1"/>
    <property type="match status" value="1"/>
</dbReference>
<keyword evidence="1" id="KW-0472">Membrane</keyword>
<keyword evidence="3" id="KW-1185">Reference proteome</keyword>
<feature type="transmembrane region" description="Helical" evidence="1">
    <location>
        <begin position="68"/>
        <end position="88"/>
    </location>
</feature>
<dbReference type="AlphaFoldDB" id="V9H9Q4"/>
<dbReference type="PANTHER" id="PTHR28008:SF1">
    <property type="entry name" value="DOMAIN PROTEIN, PUTATIVE (AFU_ORTHOLOGUE AFUA_3G10980)-RELATED"/>
    <property type="match status" value="1"/>
</dbReference>
<evidence type="ECO:0000313" key="2">
    <source>
        <dbReference type="EMBL" id="EFG31956.2"/>
    </source>
</evidence>
<comment type="caution">
    <text evidence="2">The sequence shown here is derived from an EMBL/GenBank/DDBJ whole genome shotgun (WGS) entry which is preliminary data.</text>
</comment>
<dbReference type="PANTHER" id="PTHR28008">
    <property type="entry name" value="DOMAIN PROTEIN, PUTATIVE (AFU_ORTHOLOGUE AFUA_3G10980)-RELATED"/>
    <property type="match status" value="1"/>
</dbReference>
<accession>V9H9Q4</accession>
<dbReference type="EMBL" id="ADCY02000006">
    <property type="protein sequence ID" value="EFG31956.2"/>
    <property type="molecule type" value="Genomic_DNA"/>
</dbReference>
<name>V9H9Q4_9NEIS</name>
<proteinExistence type="predicted"/>
<evidence type="ECO:0000313" key="3">
    <source>
        <dbReference type="Proteomes" id="UP000017813"/>
    </source>
</evidence>
<dbReference type="Proteomes" id="UP000017813">
    <property type="component" value="Unassembled WGS sequence"/>
</dbReference>
<protein>
    <recommendedName>
        <fullName evidence="4">VanZ-like domain-containing protein</fullName>
    </recommendedName>
</protein>
<dbReference type="HOGENOM" id="CLU_096028_6_0_4"/>
<evidence type="ECO:0008006" key="4">
    <source>
        <dbReference type="Google" id="ProtNLM"/>
    </source>
</evidence>
<keyword evidence="1" id="KW-0812">Transmembrane</keyword>
<evidence type="ECO:0000256" key="1">
    <source>
        <dbReference type="SAM" id="Phobius"/>
    </source>
</evidence>
<dbReference type="eggNOG" id="COG5652">
    <property type="taxonomic scope" value="Bacteria"/>
</dbReference>
<dbReference type="KEGG" id="smur:BWP33_00790"/>
<sequence>MKFMKNKWFIFALMWFGLITYGLLRESSPDGVSLFPYFDKVAHFLLFFCQTWLLARAFLAAKMRVPYMSLWVVMLILAFGTECAQATLTTTRDADFWDGVADMFGASIALLFAQKASEIFTRQSDEKKA</sequence>
<dbReference type="STRING" id="641147.HMPREF9021_00359"/>
<reference evidence="2 3" key="2">
    <citation type="submission" date="2011-10" db="EMBL/GenBank/DDBJ databases">
        <title>The Genome Sequence of Simonsiella muelleri ATCC 29453.</title>
        <authorList>
            <consortium name="The Broad Institute Genome Sequencing Platform"/>
            <consortium name="The Broad Institute Genome Sequencing Center for Infectious Disease"/>
            <person name="Earl A."/>
            <person name="Ward D."/>
            <person name="Feldgarden M."/>
            <person name="Gevers D."/>
            <person name="Izard J."/>
            <person name="Baranova O.V."/>
            <person name="Blanton J.M."/>
            <person name="Tanner A.C."/>
            <person name="Dewhirst F."/>
            <person name="Young S.K."/>
            <person name="Zeng Q."/>
            <person name="Gargeya S."/>
            <person name="Fitzgerald M."/>
            <person name="Haas B."/>
            <person name="Abouelleil A."/>
            <person name="Alvarado L."/>
            <person name="Arachchi H.M."/>
            <person name="Berlin A."/>
            <person name="Brown A."/>
            <person name="Chapman S.B."/>
            <person name="Chen Z."/>
            <person name="Dunbar C."/>
            <person name="Freedman E."/>
            <person name="Gearin G."/>
            <person name="Goldberg J."/>
            <person name="Griggs A."/>
            <person name="Gujja S."/>
            <person name="Heiman D."/>
            <person name="Howarth C."/>
            <person name="Larson L."/>
            <person name="Lui A."/>
            <person name="MacDonald P.J.P."/>
            <person name="Montmayeur A."/>
            <person name="Murphy C."/>
            <person name="Neiman D."/>
            <person name="Pearson M."/>
            <person name="Priest M."/>
            <person name="Roberts A."/>
            <person name="Saif S."/>
            <person name="Shea T."/>
            <person name="Shenoy N."/>
            <person name="Sisk P."/>
            <person name="Stolte C."/>
            <person name="Sykes S."/>
            <person name="Wortman J."/>
            <person name="Nusbaum C."/>
            <person name="Birren B."/>
        </authorList>
    </citation>
    <scope>NUCLEOTIDE SEQUENCE [LARGE SCALE GENOMIC DNA]</scope>
    <source>
        <strain evidence="2 3">ATCC 29453</strain>
    </source>
</reference>
<keyword evidence="1" id="KW-1133">Transmembrane helix</keyword>
<feature type="transmembrane region" description="Helical" evidence="1">
    <location>
        <begin position="41"/>
        <end position="61"/>
    </location>
</feature>
<dbReference type="RefSeq" id="WP_002641269.1">
    <property type="nucleotide sequence ID" value="NZ_CP019448.1"/>
</dbReference>
<gene>
    <name evidence="2" type="ORF">HMPREF9021_00359</name>
</gene>
<dbReference type="OrthoDB" id="8613189at2"/>